<keyword evidence="1" id="KW-0732">Signal</keyword>
<name>A0A224Y714_9ACAR</name>
<organism evidence="2">
    <name type="scientific">Rhipicephalus zambeziensis</name>
    <dbReference type="NCBI Taxonomy" id="60191"/>
    <lineage>
        <taxon>Eukaryota</taxon>
        <taxon>Metazoa</taxon>
        <taxon>Ecdysozoa</taxon>
        <taxon>Arthropoda</taxon>
        <taxon>Chelicerata</taxon>
        <taxon>Arachnida</taxon>
        <taxon>Acari</taxon>
        <taxon>Parasitiformes</taxon>
        <taxon>Ixodida</taxon>
        <taxon>Ixodoidea</taxon>
        <taxon>Ixodidae</taxon>
        <taxon>Rhipicephalinae</taxon>
        <taxon>Rhipicephalus</taxon>
        <taxon>Rhipicephalus</taxon>
    </lineage>
</organism>
<dbReference type="AlphaFoldDB" id="A0A224Y714"/>
<evidence type="ECO:0000313" key="2">
    <source>
        <dbReference type="EMBL" id="MAA11299.1"/>
    </source>
</evidence>
<feature type="chain" id="PRO_5013075899" evidence="1">
    <location>
        <begin position="26"/>
        <end position="82"/>
    </location>
</feature>
<protein>
    <submittedName>
        <fullName evidence="2">8 kDa Amblyomma family member</fullName>
    </submittedName>
</protein>
<feature type="signal peptide" evidence="1">
    <location>
        <begin position="1"/>
        <end position="25"/>
    </location>
</feature>
<sequence length="82" mass="9426">MSSRKAVIFLFFALTSIMMVNDTYGVPRLLYCKKTCVRGSTNPEDQCPKKCHCVVKDNKNSTGHCWILPEADLEEMKRKKKL</sequence>
<dbReference type="EMBL" id="GFPF01000153">
    <property type="protein sequence ID" value="MAA11299.1"/>
    <property type="molecule type" value="Transcribed_RNA"/>
</dbReference>
<reference evidence="2" key="1">
    <citation type="journal article" date="2017" name="Parasit. Vectors">
        <title>Sialotranscriptomics of Rhipicephalus zambeziensis reveals intricate expression profiles of secretory proteins and suggests tight temporal transcriptional regulation during blood-feeding.</title>
        <authorList>
            <person name="de Castro M.H."/>
            <person name="de Klerk D."/>
            <person name="Pienaar R."/>
            <person name="Rees D.J.G."/>
            <person name="Mans B.J."/>
        </authorList>
    </citation>
    <scope>NUCLEOTIDE SEQUENCE</scope>
    <source>
        <tissue evidence="2">Salivary glands</tissue>
    </source>
</reference>
<accession>A0A224Y714</accession>
<evidence type="ECO:0000256" key="1">
    <source>
        <dbReference type="SAM" id="SignalP"/>
    </source>
</evidence>
<proteinExistence type="predicted"/>